<evidence type="ECO:0000256" key="1">
    <source>
        <dbReference type="SAM" id="MobiDB-lite"/>
    </source>
</evidence>
<gene>
    <name evidence="2" type="ORF">QQF64_033993</name>
</gene>
<feature type="compositionally biased region" description="Polar residues" evidence="1">
    <location>
        <begin position="97"/>
        <end position="112"/>
    </location>
</feature>
<dbReference type="Proteomes" id="UP001558613">
    <property type="component" value="Unassembled WGS sequence"/>
</dbReference>
<organism evidence="2 3">
    <name type="scientific">Cirrhinus molitorella</name>
    <name type="common">mud carp</name>
    <dbReference type="NCBI Taxonomy" id="172907"/>
    <lineage>
        <taxon>Eukaryota</taxon>
        <taxon>Metazoa</taxon>
        <taxon>Chordata</taxon>
        <taxon>Craniata</taxon>
        <taxon>Vertebrata</taxon>
        <taxon>Euteleostomi</taxon>
        <taxon>Actinopterygii</taxon>
        <taxon>Neopterygii</taxon>
        <taxon>Teleostei</taxon>
        <taxon>Ostariophysi</taxon>
        <taxon>Cypriniformes</taxon>
        <taxon>Cyprinidae</taxon>
        <taxon>Labeoninae</taxon>
        <taxon>Labeonini</taxon>
        <taxon>Cirrhinus</taxon>
    </lineage>
</organism>
<keyword evidence="3" id="KW-1185">Reference proteome</keyword>
<feature type="compositionally biased region" description="Basic and acidic residues" evidence="1">
    <location>
        <begin position="113"/>
        <end position="124"/>
    </location>
</feature>
<feature type="region of interest" description="Disordered" evidence="1">
    <location>
        <begin position="83"/>
        <end position="136"/>
    </location>
</feature>
<dbReference type="EMBL" id="JAYMGO010000009">
    <property type="protein sequence ID" value="KAL1268630.1"/>
    <property type="molecule type" value="Genomic_DNA"/>
</dbReference>
<evidence type="ECO:0000313" key="3">
    <source>
        <dbReference type="Proteomes" id="UP001558613"/>
    </source>
</evidence>
<comment type="caution">
    <text evidence="2">The sequence shown here is derived from an EMBL/GenBank/DDBJ whole genome shotgun (WGS) entry which is preliminary data.</text>
</comment>
<sequence length="368" mass="41098">MSNGPVFHLGTQTPQRNGHSLLDTDSCSEMCVSLLQLLPPALWSRSDPDIAVKRIRRNGVCFRARNTYFVAPEWVQVCTRSRSDSGGAARSYRRANNQRSSTSRGIENNIDQKTSECEERRTVEQEEGPTEESKIQEVSEVNLLAVNIEQTGCSSVSDKYGEVTDDNDKIEAQGVVEHVREVVDAIQAESFEESMVDDTDVLSVCTDDGLGDDERKETEKDLYTVAEINSFLDKTKGKVGVEVSNYIPDTEKCIASVMRARKPRTSKGITDLLLLLLAKLNTPCPSKKFAASCTGPRNYLASWNLIRYQNEPDKSLHQLRTAMHHHPRIEKEPSICQSFSCPGRVSFPVLSQIKPQAPLLVVPFCQFL</sequence>
<evidence type="ECO:0000313" key="2">
    <source>
        <dbReference type="EMBL" id="KAL1268630.1"/>
    </source>
</evidence>
<name>A0ABR3MVR1_9TELE</name>
<protein>
    <submittedName>
        <fullName evidence="2">Uncharacterized protein</fullName>
    </submittedName>
</protein>
<proteinExistence type="predicted"/>
<accession>A0ABR3MVR1</accession>
<reference evidence="2 3" key="1">
    <citation type="submission" date="2023-09" db="EMBL/GenBank/DDBJ databases">
        <authorList>
            <person name="Wang M."/>
        </authorList>
    </citation>
    <scope>NUCLEOTIDE SEQUENCE [LARGE SCALE GENOMIC DNA]</scope>
    <source>
        <strain evidence="2">GT-2023</strain>
        <tissue evidence="2">Liver</tissue>
    </source>
</reference>